<name>A0A0D9YTW9_9ORYZ</name>
<dbReference type="HOGENOM" id="CLU_2889468_0_0_1"/>
<reference evidence="1" key="1">
    <citation type="submission" date="2015-04" db="UniProtKB">
        <authorList>
            <consortium name="EnsemblPlants"/>
        </authorList>
    </citation>
    <scope>IDENTIFICATION</scope>
</reference>
<evidence type="ECO:0000313" key="1">
    <source>
        <dbReference type="EnsemblPlants" id="OGLUM02G21490.1"/>
    </source>
</evidence>
<dbReference type="Gramene" id="OGLUM02G21490.1">
    <property type="protein sequence ID" value="OGLUM02G21490.1"/>
    <property type="gene ID" value="OGLUM02G21490"/>
</dbReference>
<dbReference type="Proteomes" id="UP000026961">
    <property type="component" value="Chromosome 2"/>
</dbReference>
<organism evidence="1">
    <name type="scientific">Oryza glumipatula</name>
    <dbReference type="NCBI Taxonomy" id="40148"/>
    <lineage>
        <taxon>Eukaryota</taxon>
        <taxon>Viridiplantae</taxon>
        <taxon>Streptophyta</taxon>
        <taxon>Embryophyta</taxon>
        <taxon>Tracheophyta</taxon>
        <taxon>Spermatophyta</taxon>
        <taxon>Magnoliopsida</taxon>
        <taxon>Liliopsida</taxon>
        <taxon>Poales</taxon>
        <taxon>Poaceae</taxon>
        <taxon>BOP clade</taxon>
        <taxon>Oryzoideae</taxon>
        <taxon>Oryzeae</taxon>
        <taxon>Oryzinae</taxon>
        <taxon>Oryza</taxon>
    </lineage>
</organism>
<accession>A0A0D9YTW9</accession>
<evidence type="ECO:0000313" key="2">
    <source>
        <dbReference type="Proteomes" id="UP000026961"/>
    </source>
</evidence>
<keyword evidence="2" id="KW-1185">Reference proteome</keyword>
<reference evidence="1" key="2">
    <citation type="submission" date="2018-05" db="EMBL/GenBank/DDBJ databases">
        <title>OgluRS3 (Oryza glumaepatula Reference Sequence Version 3).</title>
        <authorList>
            <person name="Zhang J."/>
            <person name="Kudrna D."/>
            <person name="Lee S."/>
            <person name="Talag J."/>
            <person name="Welchert J."/>
            <person name="Wing R.A."/>
        </authorList>
    </citation>
    <scope>NUCLEOTIDE SEQUENCE [LARGE SCALE GENOMIC DNA]</scope>
</reference>
<dbReference type="AlphaFoldDB" id="A0A0D9YTW9"/>
<protein>
    <submittedName>
        <fullName evidence="1">Uncharacterized protein</fullName>
    </submittedName>
</protein>
<sequence length="63" mass="6282">MASAGGGSGGAALGKAGSAASMLVGGQRARCRGGTYRVPALRRPAAGQHQLGFRASYWAVDSF</sequence>
<dbReference type="EnsemblPlants" id="OGLUM02G21490.1">
    <property type="protein sequence ID" value="OGLUM02G21490.1"/>
    <property type="gene ID" value="OGLUM02G21490"/>
</dbReference>
<proteinExistence type="predicted"/>